<keyword evidence="5" id="KW-0378">Hydrolase</keyword>
<comment type="similarity">
    <text evidence="2 10">Belongs to the purine nucleoside phosphorylase YfiH/LACC1 family.</text>
</comment>
<keyword evidence="3" id="KW-0808">Transferase</keyword>
<dbReference type="EMBL" id="FLUM01000003">
    <property type="protein sequence ID" value="SBW02193.1"/>
    <property type="molecule type" value="Genomic_DNA"/>
</dbReference>
<keyword evidence="6" id="KW-0862">Zinc</keyword>
<evidence type="ECO:0000256" key="1">
    <source>
        <dbReference type="ARBA" id="ARBA00000553"/>
    </source>
</evidence>
<dbReference type="NCBIfam" id="TIGR00726">
    <property type="entry name" value="peptidoglycan editing factor PgeF"/>
    <property type="match status" value="1"/>
</dbReference>
<dbReference type="PANTHER" id="PTHR30616">
    <property type="entry name" value="UNCHARACTERIZED PROTEIN YFIH"/>
    <property type="match status" value="1"/>
</dbReference>
<dbReference type="AlphaFoldDB" id="A0A212JRY9"/>
<gene>
    <name evidence="11" type="ORF">KL86DYS1_30218</name>
</gene>
<evidence type="ECO:0000256" key="4">
    <source>
        <dbReference type="ARBA" id="ARBA00022723"/>
    </source>
</evidence>
<accession>A0A212JRY9</accession>
<comment type="catalytic activity">
    <reaction evidence="1">
        <text>inosine + phosphate = alpha-D-ribose 1-phosphate + hypoxanthine</text>
        <dbReference type="Rhea" id="RHEA:27646"/>
        <dbReference type="ChEBI" id="CHEBI:17368"/>
        <dbReference type="ChEBI" id="CHEBI:17596"/>
        <dbReference type="ChEBI" id="CHEBI:43474"/>
        <dbReference type="ChEBI" id="CHEBI:57720"/>
        <dbReference type="EC" id="2.4.2.1"/>
    </reaction>
    <physiologicalReaction direction="left-to-right" evidence="1">
        <dbReference type="Rhea" id="RHEA:27647"/>
    </physiologicalReaction>
</comment>
<evidence type="ECO:0000256" key="3">
    <source>
        <dbReference type="ARBA" id="ARBA00022679"/>
    </source>
</evidence>
<dbReference type="CDD" id="cd16833">
    <property type="entry name" value="YfiH"/>
    <property type="match status" value="1"/>
</dbReference>
<comment type="catalytic activity">
    <reaction evidence="8">
        <text>adenosine + phosphate = alpha-D-ribose 1-phosphate + adenine</text>
        <dbReference type="Rhea" id="RHEA:27642"/>
        <dbReference type="ChEBI" id="CHEBI:16335"/>
        <dbReference type="ChEBI" id="CHEBI:16708"/>
        <dbReference type="ChEBI" id="CHEBI:43474"/>
        <dbReference type="ChEBI" id="CHEBI:57720"/>
        <dbReference type="EC" id="2.4.2.1"/>
    </reaction>
    <physiologicalReaction direction="left-to-right" evidence="8">
        <dbReference type="Rhea" id="RHEA:27643"/>
    </physiologicalReaction>
</comment>
<reference evidence="11" key="1">
    <citation type="submission" date="2016-04" db="EMBL/GenBank/DDBJ databases">
        <authorList>
            <person name="Evans L.H."/>
            <person name="Alamgir A."/>
            <person name="Owens N."/>
            <person name="Weber N.D."/>
            <person name="Virtaneva K."/>
            <person name="Barbian K."/>
            <person name="Babar A."/>
            <person name="Rosenke K."/>
        </authorList>
    </citation>
    <scope>NUCLEOTIDE SEQUENCE</scope>
    <source>
        <strain evidence="11">86-1</strain>
    </source>
</reference>
<evidence type="ECO:0000256" key="10">
    <source>
        <dbReference type="RuleBase" id="RU361274"/>
    </source>
</evidence>
<sequence>MEYFSLNNIGLFRFSIFPNSNLFHFSSSIKGGVSTGEYSSLNLSLYSGDNPDHVKENRERIANVAGISVENLYIPYQTHDDRIFIVDEQFLNLSDEEKEKKLHGIDALITDRKNICIGVTTADCVPVLIYDPHKKVLATIHAGWKGTVARIAEKTAIKMTEHFGCNPKDLLAGIAPCISQERFEVGEDVVEIFQEAGFQIEDIGYRNTETGKMHLNLQQANKLILNDAGIPVQNIEIANLCTYSNPQLFFSARRQTIHSGRMVTGGILR</sequence>
<dbReference type="InterPro" id="IPR038371">
    <property type="entry name" value="Cu_polyphenol_OxRdtase_sf"/>
</dbReference>
<evidence type="ECO:0000256" key="5">
    <source>
        <dbReference type="ARBA" id="ARBA00022801"/>
    </source>
</evidence>
<name>A0A212JRY9_9BACT</name>
<dbReference type="GO" id="GO:0017061">
    <property type="term" value="F:S-methyl-5-thioadenosine phosphorylase activity"/>
    <property type="evidence" value="ECO:0007669"/>
    <property type="project" value="UniProtKB-EC"/>
</dbReference>
<dbReference type="SUPFAM" id="SSF64438">
    <property type="entry name" value="CNF1/YfiH-like putative cysteine hydrolases"/>
    <property type="match status" value="1"/>
</dbReference>
<evidence type="ECO:0000256" key="2">
    <source>
        <dbReference type="ARBA" id="ARBA00007353"/>
    </source>
</evidence>
<keyword evidence="4" id="KW-0479">Metal-binding</keyword>
<dbReference type="InterPro" id="IPR011324">
    <property type="entry name" value="Cytotoxic_necrot_fac-like_cat"/>
</dbReference>
<dbReference type="GO" id="GO:0016787">
    <property type="term" value="F:hydrolase activity"/>
    <property type="evidence" value="ECO:0007669"/>
    <property type="project" value="UniProtKB-KW"/>
</dbReference>
<dbReference type="Gene3D" id="3.60.140.10">
    <property type="entry name" value="CNF1/YfiH-like putative cysteine hydrolases"/>
    <property type="match status" value="1"/>
</dbReference>
<dbReference type="Pfam" id="PF02578">
    <property type="entry name" value="Cu-oxidase_4"/>
    <property type="match status" value="1"/>
</dbReference>
<comment type="catalytic activity">
    <reaction evidence="7">
        <text>adenosine + H2O + H(+) = inosine + NH4(+)</text>
        <dbReference type="Rhea" id="RHEA:24408"/>
        <dbReference type="ChEBI" id="CHEBI:15377"/>
        <dbReference type="ChEBI" id="CHEBI:15378"/>
        <dbReference type="ChEBI" id="CHEBI:16335"/>
        <dbReference type="ChEBI" id="CHEBI:17596"/>
        <dbReference type="ChEBI" id="CHEBI:28938"/>
        <dbReference type="EC" id="3.5.4.4"/>
    </reaction>
    <physiologicalReaction direction="left-to-right" evidence="7">
        <dbReference type="Rhea" id="RHEA:24409"/>
    </physiologicalReaction>
</comment>
<evidence type="ECO:0000256" key="8">
    <source>
        <dbReference type="ARBA" id="ARBA00048968"/>
    </source>
</evidence>
<evidence type="ECO:0000313" key="11">
    <source>
        <dbReference type="EMBL" id="SBW02193.1"/>
    </source>
</evidence>
<proteinExistence type="inferred from homology"/>
<evidence type="ECO:0000256" key="6">
    <source>
        <dbReference type="ARBA" id="ARBA00022833"/>
    </source>
</evidence>
<evidence type="ECO:0000256" key="7">
    <source>
        <dbReference type="ARBA" id="ARBA00047989"/>
    </source>
</evidence>
<dbReference type="GO" id="GO:0005507">
    <property type="term" value="F:copper ion binding"/>
    <property type="evidence" value="ECO:0007669"/>
    <property type="project" value="TreeGrafter"/>
</dbReference>
<organism evidence="11">
    <name type="scientific">uncultured Dysgonomonas sp</name>
    <dbReference type="NCBI Taxonomy" id="206096"/>
    <lineage>
        <taxon>Bacteria</taxon>
        <taxon>Pseudomonadati</taxon>
        <taxon>Bacteroidota</taxon>
        <taxon>Bacteroidia</taxon>
        <taxon>Bacteroidales</taxon>
        <taxon>Dysgonomonadaceae</taxon>
        <taxon>Dysgonomonas</taxon>
        <taxon>environmental samples</taxon>
    </lineage>
</organism>
<protein>
    <recommendedName>
        <fullName evidence="10">Purine nucleoside phosphorylase</fullName>
    </recommendedName>
</protein>
<dbReference type="InterPro" id="IPR003730">
    <property type="entry name" value="Cu_polyphenol_OxRdtase"/>
</dbReference>
<dbReference type="PANTHER" id="PTHR30616:SF2">
    <property type="entry name" value="PURINE NUCLEOSIDE PHOSPHORYLASE LACC1"/>
    <property type="match status" value="1"/>
</dbReference>
<dbReference type="RefSeq" id="WP_296941948.1">
    <property type="nucleotide sequence ID" value="NZ_LT599032.1"/>
</dbReference>
<evidence type="ECO:0000256" key="9">
    <source>
        <dbReference type="ARBA" id="ARBA00049893"/>
    </source>
</evidence>
<comment type="catalytic activity">
    <reaction evidence="9">
        <text>S-methyl-5'-thioadenosine + phosphate = 5-(methylsulfanyl)-alpha-D-ribose 1-phosphate + adenine</text>
        <dbReference type="Rhea" id="RHEA:11852"/>
        <dbReference type="ChEBI" id="CHEBI:16708"/>
        <dbReference type="ChEBI" id="CHEBI:17509"/>
        <dbReference type="ChEBI" id="CHEBI:43474"/>
        <dbReference type="ChEBI" id="CHEBI:58533"/>
        <dbReference type="EC" id="2.4.2.28"/>
    </reaction>
    <physiologicalReaction direction="left-to-right" evidence="9">
        <dbReference type="Rhea" id="RHEA:11853"/>
    </physiologicalReaction>
</comment>